<protein>
    <recommendedName>
        <fullName evidence="12">Integral membrane protein</fullName>
    </recommendedName>
</protein>
<dbReference type="Pfam" id="PF06985">
    <property type="entry name" value="HET"/>
    <property type="match status" value="1"/>
</dbReference>
<name>A0A8H4IPK4_9PEZI</name>
<dbReference type="EMBL" id="WWBZ02000040">
    <property type="protein sequence ID" value="KAF4304952.1"/>
    <property type="molecule type" value="Genomic_DNA"/>
</dbReference>
<evidence type="ECO:0000256" key="3">
    <source>
        <dbReference type="ARBA" id="ARBA00022989"/>
    </source>
</evidence>
<keyword evidence="2 7" id="KW-0812">Transmembrane</keyword>
<feature type="transmembrane region" description="Helical" evidence="7">
    <location>
        <begin position="63"/>
        <end position="87"/>
    </location>
</feature>
<feature type="region of interest" description="Disordered" evidence="6">
    <location>
        <begin position="306"/>
        <end position="327"/>
    </location>
</feature>
<feature type="transmembrane region" description="Helical" evidence="7">
    <location>
        <begin position="28"/>
        <end position="51"/>
    </location>
</feature>
<evidence type="ECO:0000256" key="5">
    <source>
        <dbReference type="ARBA" id="ARBA00038359"/>
    </source>
</evidence>
<dbReference type="Proteomes" id="UP000572817">
    <property type="component" value="Unassembled WGS sequence"/>
</dbReference>
<dbReference type="OrthoDB" id="5429740at2759"/>
<dbReference type="Pfam" id="PF20684">
    <property type="entry name" value="Fung_rhodopsin"/>
    <property type="match status" value="1"/>
</dbReference>
<feature type="transmembrane region" description="Helical" evidence="7">
    <location>
        <begin position="107"/>
        <end position="130"/>
    </location>
</feature>
<reference evidence="10" key="1">
    <citation type="submission" date="2020-04" db="EMBL/GenBank/DDBJ databases">
        <title>Genome Assembly and Annotation of Botryosphaeria dothidea sdau 11-99, a Latent Pathogen of Apple Fruit Ring Rot in China.</title>
        <authorList>
            <person name="Yu C."/>
            <person name="Diao Y."/>
            <person name="Lu Q."/>
            <person name="Zhao J."/>
            <person name="Cui S."/>
            <person name="Peng C."/>
            <person name="He B."/>
            <person name="Liu H."/>
        </authorList>
    </citation>
    <scope>NUCLEOTIDE SEQUENCE [LARGE SCALE GENOMIC DNA]</scope>
    <source>
        <strain evidence="10">Sdau11-99</strain>
    </source>
</reference>
<evidence type="ECO:0000313" key="10">
    <source>
        <dbReference type="EMBL" id="KAF4304952.1"/>
    </source>
</evidence>
<feature type="transmembrane region" description="Helical" evidence="7">
    <location>
        <begin position="195"/>
        <end position="218"/>
    </location>
</feature>
<evidence type="ECO:0000259" key="9">
    <source>
        <dbReference type="Pfam" id="PF20684"/>
    </source>
</evidence>
<evidence type="ECO:0000259" key="8">
    <source>
        <dbReference type="Pfam" id="PF06985"/>
    </source>
</evidence>
<dbReference type="PANTHER" id="PTHR33048">
    <property type="entry name" value="PTH11-LIKE INTEGRAL MEMBRANE PROTEIN (AFU_ORTHOLOGUE AFUA_5G11245)"/>
    <property type="match status" value="1"/>
</dbReference>
<evidence type="ECO:0000256" key="4">
    <source>
        <dbReference type="ARBA" id="ARBA00023136"/>
    </source>
</evidence>
<gene>
    <name evidence="10" type="ORF">GTA08_BOTSDO06142</name>
</gene>
<organism evidence="10 11">
    <name type="scientific">Botryosphaeria dothidea</name>
    <dbReference type="NCBI Taxonomy" id="55169"/>
    <lineage>
        <taxon>Eukaryota</taxon>
        <taxon>Fungi</taxon>
        <taxon>Dikarya</taxon>
        <taxon>Ascomycota</taxon>
        <taxon>Pezizomycotina</taxon>
        <taxon>Dothideomycetes</taxon>
        <taxon>Dothideomycetes incertae sedis</taxon>
        <taxon>Botryosphaeriales</taxon>
        <taxon>Botryosphaeriaceae</taxon>
        <taxon>Botryosphaeria</taxon>
    </lineage>
</organism>
<feature type="domain" description="Heterokaryon incompatibility" evidence="8">
    <location>
        <begin position="476"/>
        <end position="558"/>
    </location>
</feature>
<keyword evidence="4 7" id="KW-0472">Membrane</keyword>
<dbReference type="AlphaFoldDB" id="A0A8H4IPK4"/>
<feature type="transmembrane region" description="Helical" evidence="7">
    <location>
        <begin position="230"/>
        <end position="251"/>
    </location>
</feature>
<dbReference type="InterPro" id="IPR052337">
    <property type="entry name" value="SAT4-like"/>
</dbReference>
<comment type="subcellular location">
    <subcellularLocation>
        <location evidence="1">Membrane</location>
        <topology evidence="1">Multi-pass membrane protein</topology>
    </subcellularLocation>
</comment>
<evidence type="ECO:0000256" key="2">
    <source>
        <dbReference type="ARBA" id="ARBA00022692"/>
    </source>
</evidence>
<comment type="similarity">
    <text evidence="5">Belongs to the SAT4 family.</text>
</comment>
<evidence type="ECO:0000313" key="11">
    <source>
        <dbReference type="Proteomes" id="UP000572817"/>
    </source>
</evidence>
<proteinExistence type="inferred from homology"/>
<evidence type="ECO:0008006" key="12">
    <source>
        <dbReference type="Google" id="ProtNLM"/>
    </source>
</evidence>
<keyword evidence="11" id="KW-1185">Reference proteome</keyword>
<evidence type="ECO:0000256" key="7">
    <source>
        <dbReference type="SAM" id="Phobius"/>
    </source>
</evidence>
<sequence length="734" mass="81238">MPGGLHPPVDLVLAWQTDAFPHGIRRDLTLVVVVAVMYIVTLCIVLGRIYARLFVQHSAGLDDLFISLAMIPTTGLAISIGLADRLYGFDRHVWDMDIKLAVQSREITLAISLSYIVSTSLTKLSILCFYRRMAVNTIERWFLYAVWASMAFVLAYMLTFVLTIFLGCKPLPAYWNQVDPSWARTNGWKCFNEGAVMLAASAISVVQDFLACGLPPLLFRKLQIPRRQKVALGCIFSVGIFLCVTGILRMVYIFPLYNSTYDIPWHASLVWTWTAVEAHMAIVCASAPALKLFFRKVLAVSGYSGHSSPAYGRSSQKHQKGLGRRGGAGNTSFACVGEGGGATASMAMQREYELESWRGAMGYREALKRREEGFLAPEVGAGAGGGGLQRMGSLRGINSAKVERGSWFGDPEDVARASEEDVAGGGGPDLERGIKVAKRVDVTVTEARNEGEFSGLEDEAKDAGSSARTSSETKLNLEEMKAEIPVKSIPQTIKDAIEFARILGVQYLLVDSLRILQGDSEEAKADWNEESVKMKVIYRNALLTIGAAAGKDAFHGIQPGGDGPEMPFCPLPKGFDGLNMPGQIYASLQMTAERDDAIHTWAWTYQEFLLSARYINLGNPSIYWYCKQLQHDQRHRENMFSYPSIPLSIGLTYGFLLSEPYLEWHFAIEQYTSRTLTKPEDRLVAIAGVAEYFWARKGKQDVYLVGLWKTSLIWDLGWRVCDGPRAGTLSDLLP</sequence>
<evidence type="ECO:0000256" key="6">
    <source>
        <dbReference type="SAM" id="MobiDB-lite"/>
    </source>
</evidence>
<comment type="caution">
    <text evidence="10">The sequence shown here is derived from an EMBL/GenBank/DDBJ whole genome shotgun (WGS) entry which is preliminary data.</text>
</comment>
<feature type="transmembrane region" description="Helical" evidence="7">
    <location>
        <begin position="142"/>
        <end position="166"/>
    </location>
</feature>
<dbReference type="InterPro" id="IPR010730">
    <property type="entry name" value="HET"/>
</dbReference>
<evidence type="ECO:0000256" key="1">
    <source>
        <dbReference type="ARBA" id="ARBA00004141"/>
    </source>
</evidence>
<dbReference type="GO" id="GO:0016020">
    <property type="term" value="C:membrane"/>
    <property type="evidence" value="ECO:0007669"/>
    <property type="project" value="UniProtKB-SubCell"/>
</dbReference>
<keyword evidence="3 7" id="KW-1133">Transmembrane helix</keyword>
<accession>A0A8H4IPK4</accession>
<feature type="region of interest" description="Disordered" evidence="6">
    <location>
        <begin position="450"/>
        <end position="474"/>
    </location>
</feature>
<dbReference type="PANTHER" id="PTHR33048:SF129">
    <property type="entry name" value="INTEGRAL MEMBRANE PROTEIN-RELATED"/>
    <property type="match status" value="1"/>
</dbReference>
<feature type="domain" description="Rhodopsin" evidence="9">
    <location>
        <begin position="48"/>
        <end position="295"/>
    </location>
</feature>
<dbReference type="InterPro" id="IPR049326">
    <property type="entry name" value="Rhodopsin_dom_fungi"/>
</dbReference>